<feature type="compositionally biased region" description="Basic and acidic residues" evidence="1">
    <location>
        <begin position="225"/>
        <end position="238"/>
    </location>
</feature>
<reference evidence="3" key="1">
    <citation type="submission" date="2019-06" db="EMBL/GenBank/DDBJ databases">
        <authorList>
            <person name="Zheng W."/>
        </authorList>
    </citation>
    <scope>NUCLEOTIDE SEQUENCE</scope>
    <source>
        <strain evidence="3">QDHG01</strain>
    </source>
</reference>
<comment type="caution">
    <text evidence="3">The sequence shown here is derived from an EMBL/GenBank/DDBJ whole genome shotgun (WGS) entry which is preliminary data.</text>
</comment>
<keyword evidence="2" id="KW-0472">Membrane</keyword>
<keyword evidence="2" id="KW-0812">Transmembrane</keyword>
<keyword evidence="2" id="KW-1133">Transmembrane helix</keyword>
<evidence type="ECO:0000313" key="3">
    <source>
        <dbReference type="EMBL" id="TNV85767.1"/>
    </source>
</evidence>
<accession>A0A8J8P288</accession>
<feature type="transmembrane region" description="Helical" evidence="2">
    <location>
        <begin position="48"/>
        <end position="73"/>
    </location>
</feature>
<organism evidence="3 4">
    <name type="scientific">Halteria grandinella</name>
    <dbReference type="NCBI Taxonomy" id="5974"/>
    <lineage>
        <taxon>Eukaryota</taxon>
        <taxon>Sar</taxon>
        <taxon>Alveolata</taxon>
        <taxon>Ciliophora</taxon>
        <taxon>Intramacronucleata</taxon>
        <taxon>Spirotrichea</taxon>
        <taxon>Stichotrichia</taxon>
        <taxon>Sporadotrichida</taxon>
        <taxon>Halteriidae</taxon>
        <taxon>Halteria</taxon>
    </lineage>
</organism>
<evidence type="ECO:0008006" key="5">
    <source>
        <dbReference type="Google" id="ProtNLM"/>
    </source>
</evidence>
<keyword evidence="4" id="KW-1185">Reference proteome</keyword>
<gene>
    <name evidence="3" type="ORF">FGO68_gene2662</name>
</gene>
<dbReference type="EMBL" id="RRYP01001563">
    <property type="protein sequence ID" value="TNV85767.1"/>
    <property type="molecule type" value="Genomic_DNA"/>
</dbReference>
<evidence type="ECO:0000313" key="4">
    <source>
        <dbReference type="Proteomes" id="UP000785679"/>
    </source>
</evidence>
<dbReference type="AlphaFoldDB" id="A0A8J8P288"/>
<proteinExistence type="predicted"/>
<evidence type="ECO:0000256" key="2">
    <source>
        <dbReference type="SAM" id="Phobius"/>
    </source>
</evidence>
<evidence type="ECO:0000256" key="1">
    <source>
        <dbReference type="SAM" id="MobiDB-lite"/>
    </source>
</evidence>
<protein>
    <recommendedName>
        <fullName evidence="5">Tetratricopeptide repeat protein</fullName>
    </recommendedName>
</protein>
<sequence>MMLKNFTVNIEQFAQIKQEQKSYTLGVMFESKIIEEKIAETQKKFYRIFLVLFMMPFLGLVILFLVSEILFIISFTKKIFQTINDLFEKINLLNKHHRSLVKQKSLKNGGKIGDSFIKLSEQFDEYGLNLHSMTSLFGRKSSILSDHEEQVNHVDVLHDYQGNESCMEVTKLYRAANKLIKTISLAKTSIMQGNDNTALLSYNEVAHLFLERNNQEAKIQSSKHQQGEKAKIGFEEQKGERKKRTGLEEVFGLSSNLSICYNNIACIYAKKQNFFKQILYLTESIRIEELLIRRNYLAKNFTTKEENFRLACKYFNYGYCFYRENLKLNRGMKNGQPGKLKDAQPQI</sequence>
<feature type="region of interest" description="Disordered" evidence="1">
    <location>
        <begin position="219"/>
        <end position="238"/>
    </location>
</feature>
<name>A0A8J8P288_HALGN</name>
<dbReference type="Proteomes" id="UP000785679">
    <property type="component" value="Unassembled WGS sequence"/>
</dbReference>